<feature type="chain" id="PRO_5039098308" description="DUF4352 domain-containing protein" evidence="2">
    <location>
        <begin position="19"/>
        <end position="166"/>
    </location>
</feature>
<keyword evidence="4" id="KW-1185">Reference proteome</keyword>
<gene>
    <name evidence="3" type="ORF">SAMN05216244_3182</name>
</gene>
<evidence type="ECO:0008006" key="5">
    <source>
        <dbReference type="Google" id="ProtNLM"/>
    </source>
</evidence>
<name>A0A1G9V908_9BACI</name>
<proteinExistence type="predicted"/>
<accession>A0A1G9V908</accession>
<dbReference type="RefSeq" id="WP_074600254.1">
    <property type="nucleotide sequence ID" value="NZ_FNHF01000004.1"/>
</dbReference>
<evidence type="ECO:0000256" key="1">
    <source>
        <dbReference type="SAM" id="MobiDB-lite"/>
    </source>
</evidence>
<evidence type="ECO:0000313" key="3">
    <source>
        <dbReference type="EMBL" id="SDM68573.1"/>
    </source>
</evidence>
<dbReference type="AlphaFoldDB" id="A0A1G9V908"/>
<dbReference type="Proteomes" id="UP000182347">
    <property type="component" value="Unassembled WGS sequence"/>
</dbReference>
<sequence>MKKLLLSILMISLAVLFAACSDSDADKTAQDTSKADEETADKKEADSTDVKPGDIEITDEIKDMTYSTMEGYEGVKDAYIEVDGDQITMTLQVDASLNEDKRKELGDNFVRNLSSNASFYYDELEGPEKDSYGTLFKVFDLQIGVGPGSEDILQGAKVTSGKSIMW</sequence>
<feature type="region of interest" description="Disordered" evidence="1">
    <location>
        <begin position="24"/>
        <end position="51"/>
    </location>
</feature>
<reference evidence="4" key="1">
    <citation type="submission" date="2016-10" db="EMBL/GenBank/DDBJ databases">
        <authorList>
            <person name="Varghese N."/>
            <person name="Submissions S."/>
        </authorList>
    </citation>
    <scope>NUCLEOTIDE SEQUENCE [LARGE SCALE GENOMIC DNA]</scope>
    <source>
        <strain evidence="4">CGMCC 1.6199</strain>
    </source>
</reference>
<evidence type="ECO:0000256" key="2">
    <source>
        <dbReference type="SAM" id="SignalP"/>
    </source>
</evidence>
<feature type="signal peptide" evidence="2">
    <location>
        <begin position="1"/>
        <end position="18"/>
    </location>
</feature>
<dbReference type="OrthoDB" id="2965923at2"/>
<evidence type="ECO:0000313" key="4">
    <source>
        <dbReference type="Proteomes" id="UP000182347"/>
    </source>
</evidence>
<dbReference type="PROSITE" id="PS51257">
    <property type="entry name" value="PROKAR_LIPOPROTEIN"/>
    <property type="match status" value="1"/>
</dbReference>
<protein>
    <recommendedName>
        <fullName evidence="5">DUF4352 domain-containing protein</fullName>
    </recommendedName>
</protein>
<keyword evidence="2" id="KW-0732">Signal</keyword>
<dbReference type="EMBL" id="FNHF01000004">
    <property type="protein sequence ID" value="SDM68573.1"/>
    <property type="molecule type" value="Genomic_DNA"/>
</dbReference>
<dbReference type="STRING" id="482461.SAMN05216244_3182"/>
<organism evidence="3 4">
    <name type="scientific">Sediminibacillus halophilus</name>
    <dbReference type="NCBI Taxonomy" id="482461"/>
    <lineage>
        <taxon>Bacteria</taxon>
        <taxon>Bacillati</taxon>
        <taxon>Bacillota</taxon>
        <taxon>Bacilli</taxon>
        <taxon>Bacillales</taxon>
        <taxon>Bacillaceae</taxon>
        <taxon>Sediminibacillus</taxon>
    </lineage>
</organism>